<protein>
    <submittedName>
        <fullName evidence="1">Uncharacterized protein</fullName>
    </submittedName>
</protein>
<dbReference type="Proteomes" id="UP000095606">
    <property type="component" value="Unassembled WGS sequence"/>
</dbReference>
<evidence type="ECO:0000313" key="2">
    <source>
        <dbReference type="EMBL" id="VYS78243.1"/>
    </source>
</evidence>
<evidence type="ECO:0000313" key="1">
    <source>
        <dbReference type="EMBL" id="CUQ19693.1"/>
    </source>
</evidence>
<evidence type="ECO:0000313" key="3">
    <source>
        <dbReference type="Proteomes" id="UP000095606"/>
    </source>
</evidence>
<accession>A0A6N2RAW1</accession>
<dbReference type="EMBL" id="CACRSZ010000007">
    <property type="protein sequence ID" value="VYS78243.1"/>
    <property type="molecule type" value="Genomic_DNA"/>
</dbReference>
<accession>A0A174UBG6</accession>
<dbReference type="EMBL" id="CZAE01000030">
    <property type="protein sequence ID" value="CUQ19693.1"/>
    <property type="molecule type" value="Genomic_DNA"/>
</dbReference>
<gene>
    <name evidence="2" type="ORF">BFLFYP10_05205</name>
    <name evidence="1" type="ORF">ERS852461_04524</name>
</gene>
<dbReference type="AlphaFoldDB" id="A0A174UBG6"/>
<name>A0A174UBG6_9BACE</name>
<reference evidence="1 3" key="1">
    <citation type="submission" date="2015-09" db="EMBL/GenBank/DDBJ databases">
        <authorList>
            <consortium name="Pathogen Informatics"/>
        </authorList>
    </citation>
    <scope>NUCLEOTIDE SEQUENCE [LARGE SCALE GENOMIC DNA]</scope>
    <source>
        <strain evidence="1 3">2789STDY5834846</strain>
    </source>
</reference>
<proteinExistence type="predicted"/>
<sequence>MLDETIKDKLRSIYQAMDKVSLPEKGDGVGEHV</sequence>
<organism evidence="1 3">
    <name type="scientific">Bacteroides faecis</name>
    <dbReference type="NCBI Taxonomy" id="674529"/>
    <lineage>
        <taxon>Bacteria</taxon>
        <taxon>Pseudomonadati</taxon>
        <taxon>Bacteroidota</taxon>
        <taxon>Bacteroidia</taxon>
        <taxon>Bacteroidales</taxon>
        <taxon>Bacteroidaceae</taxon>
        <taxon>Bacteroides</taxon>
    </lineage>
</organism>
<reference evidence="2" key="2">
    <citation type="submission" date="2019-11" db="EMBL/GenBank/DDBJ databases">
        <authorList>
            <person name="Feng L."/>
        </authorList>
    </citation>
    <scope>NUCLEOTIDE SEQUENCE</scope>
    <source>
        <strain evidence="2">BfaecisLFYP10</strain>
    </source>
</reference>